<keyword evidence="1" id="KW-0175">Coiled coil</keyword>
<reference evidence="3" key="1">
    <citation type="submission" date="2023-06" db="EMBL/GenBank/DDBJ databases">
        <title>Genome-scale phylogeny and comparative genomics of the fungal order Sordariales.</title>
        <authorList>
            <consortium name="Lawrence Berkeley National Laboratory"/>
            <person name="Hensen N."/>
            <person name="Bonometti L."/>
            <person name="Westerberg I."/>
            <person name="Brannstrom I.O."/>
            <person name="Guillou S."/>
            <person name="Cros-Aarteil S."/>
            <person name="Calhoun S."/>
            <person name="Haridas S."/>
            <person name="Kuo A."/>
            <person name="Mondo S."/>
            <person name="Pangilinan J."/>
            <person name="Riley R."/>
            <person name="Labutti K."/>
            <person name="Andreopoulos B."/>
            <person name="Lipzen A."/>
            <person name="Chen C."/>
            <person name="Yanf M."/>
            <person name="Daum C."/>
            <person name="Ng V."/>
            <person name="Clum A."/>
            <person name="Steindorff A."/>
            <person name="Ohm R."/>
            <person name="Martin F."/>
            <person name="Silar P."/>
            <person name="Natvig D."/>
            <person name="Lalanne C."/>
            <person name="Gautier V."/>
            <person name="Ament-Velasquez S.L."/>
            <person name="Kruys A."/>
            <person name="Hutchinson M.I."/>
            <person name="Powell A.J."/>
            <person name="Barry K."/>
            <person name="Miller A.N."/>
            <person name="Grigoriev I.V."/>
            <person name="Debuchy R."/>
            <person name="Gladieux P."/>
            <person name="Thoren M.H."/>
            <person name="Johannesson H."/>
        </authorList>
    </citation>
    <scope>NUCLEOTIDE SEQUENCE</scope>
    <source>
        <strain evidence="3">CBS 540.89</strain>
    </source>
</reference>
<evidence type="ECO:0000256" key="2">
    <source>
        <dbReference type="SAM" id="MobiDB-lite"/>
    </source>
</evidence>
<evidence type="ECO:0000256" key="1">
    <source>
        <dbReference type="SAM" id="Coils"/>
    </source>
</evidence>
<name>A0AA40K7L5_9PEZI</name>
<comment type="caution">
    <text evidence="3">The sequence shown here is derived from an EMBL/GenBank/DDBJ whole genome shotgun (WGS) entry which is preliminary data.</text>
</comment>
<dbReference type="EMBL" id="JAUKTV010000001">
    <property type="protein sequence ID" value="KAK0748352.1"/>
    <property type="molecule type" value="Genomic_DNA"/>
</dbReference>
<feature type="region of interest" description="Disordered" evidence="2">
    <location>
        <begin position="204"/>
        <end position="316"/>
    </location>
</feature>
<organism evidence="3 4">
    <name type="scientific">Apiosordaria backusii</name>
    <dbReference type="NCBI Taxonomy" id="314023"/>
    <lineage>
        <taxon>Eukaryota</taxon>
        <taxon>Fungi</taxon>
        <taxon>Dikarya</taxon>
        <taxon>Ascomycota</taxon>
        <taxon>Pezizomycotina</taxon>
        <taxon>Sordariomycetes</taxon>
        <taxon>Sordariomycetidae</taxon>
        <taxon>Sordariales</taxon>
        <taxon>Lasiosphaeriaceae</taxon>
        <taxon>Apiosordaria</taxon>
    </lineage>
</organism>
<evidence type="ECO:0000313" key="4">
    <source>
        <dbReference type="Proteomes" id="UP001172159"/>
    </source>
</evidence>
<feature type="compositionally biased region" description="Basic and acidic residues" evidence="2">
    <location>
        <begin position="304"/>
        <end position="316"/>
    </location>
</feature>
<protein>
    <recommendedName>
        <fullName evidence="5">BHLH domain-containing protein</fullName>
    </recommendedName>
</protein>
<dbReference type="SUPFAM" id="SSF47459">
    <property type="entry name" value="HLH, helix-loop-helix DNA-binding domain"/>
    <property type="match status" value="1"/>
</dbReference>
<feature type="coiled-coil region" evidence="1">
    <location>
        <begin position="411"/>
        <end position="438"/>
    </location>
</feature>
<gene>
    <name evidence="3" type="ORF">B0T21DRAFT_406877</name>
</gene>
<dbReference type="GO" id="GO:0046983">
    <property type="term" value="F:protein dimerization activity"/>
    <property type="evidence" value="ECO:0007669"/>
    <property type="project" value="InterPro"/>
</dbReference>
<keyword evidence="4" id="KW-1185">Reference proteome</keyword>
<dbReference type="Gene3D" id="4.10.280.10">
    <property type="entry name" value="Helix-loop-helix DNA-binding domain"/>
    <property type="match status" value="1"/>
</dbReference>
<sequence>MEQTPRWVQSDPTQISESQFELGLSSVFELQISTDSRTWAYNEFPHGNTGYHEPSLNHGVSIPVDQAPYQQPIEDNRLPSPVYPPSVAAFHPASSAIQGGWAPNSPLSPTGPYGDVACALSSASSVQASPIINHWASGSFPINHAYEGLSMSQPNSPVVSVEFDAPHPRQGISEPYCTGSLLLDTASPLGHELNTTTLLPPTIQIEIQTTSSRRRRPSRKATASNVRRTTRPAGKGQQPSASIKTKPASKARDNKKDSPTSSSSLQPQQQQQQTKANGPSLRTATRRCKRTADETLPKPGESVEDQRARENHNQVEKEYRERLHKGFEQLLEALYALPVEELMTARCQIQATEGMSREHTDDDEQIAIIQALLDERASLGLPVRTGTGSKGKKKQRRMSKAEVLHYTCRVLKSMGDGNQKLKEEVEELRMLHDKNLKEGRK</sequence>
<evidence type="ECO:0000313" key="3">
    <source>
        <dbReference type="EMBL" id="KAK0748352.1"/>
    </source>
</evidence>
<feature type="compositionally biased region" description="Low complexity" evidence="2">
    <location>
        <begin position="259"/>
        <end position="274"/>
    </location>
</feature>
<dbReference type="InterPro" id="IPR036638">
    <property type="entry name" value="HLH_DNA-bd_sf"/>
</dbReference>
<evidence type="ECO:0008006" key="5">
    <source>
        <dbReference type="Google" id="ProtNLM"/>
    </source>
</evidence>
<proteinExistence type="predicted"/>
<accession>A0AA40K7L5</accession>
<dbReference type="AlphaFoldDB" id="A0AA40K7L5"/>
<dbReference type="Proteomes" id="UP001172159">
    <property type="component" value="Unassembled WGS sequence"/>
</dbReference>